<evidence type="ECO:0000256" key="3">
    <source>
        <dbReference type="ARBA" id="ARBA00023004"/>
    </source>
</evidence>
<dbReference type="GO" id="GO:0046872">
    <property type="term" value="F:metal ion binding"/>
    <property type="evidence" value="ECO:0007669"/>
    <property type="project" value="UniProtKB-KW"/>
</dbReference>
<evidence type="ECO:0000259" key="5">
    <source>
        <dbReference type="PROSITE" id="PS51296"/>
    </source>
</evidence>
<sequence length="225" mass="24302">MAYTMQARMQGRVETTRSVRIHNRLASQKVGLSHTVFKRTSAVQVKASLTGRLAAKEVDADRAADDVQVKGLARRQALLAATAAVASSVTAPRWAVADDSFILVDGSGDPIKFSEWTSNGNPPIGAMDEDSTPFALVVKNGSIADYVIQTNCSVENCEVNWDASAGVFLCPCCQSQYNRETGGVLRGPAVNPLPIWKCAVDSNDNVVVTEWKGNDPRTGEKGWWM</sequence>
<name>A0A7S3XC77_9CHLO</name>
<dbReference type="InterPro" id="IPR036922">
    <property type="entry name" value="Rieske_2Fe-2S_sf"/>
</dbReference>
<keyword evidence="3" id="KW-0408">Iron</keyword>
<accession>A0A7S3XC77</accession>
<dbReference type="AlphaFoldDB" id="A0A7S3XC77"/>
<gene>
    <name evidence="6" type="ORF">PSAL00342_LOCUS409</name>
</gene>
<feature type="domain" description="Rieske" evidence="5">
    <location>
        <begin position="108"/>
        <end position="207"/>
    </location>
</feature>
<dbReference type="EMBL" id="HBIS01000488">
    <property type="protein sequence ID" value="CAE0606593.1"/>
    <property type="molecule type" value="Transcribed_RNA"/>
</dbReference>
<evidence type="ECO:0000256" key="4">
    <source>
        <dbReference type="ARBA" id="ARBA00023014"/>
    </source>
</evidence>
<dbReference type="Gene3D" id="2.102.10.10">
    <property type="entry name" value="Rieske [2Fe-2S] iron-sulphur domain"/>
    <property type="match status" value="1"/>
</dbReference>
<organism evidence="6">
    <name type="scientific">Picocystis salinarum</name>
    <dbReference type="NCBI Taxonomy" id="88271"/>
    <lineage>
        <taxon>Eukaryota</taxon>
        <taxon>Viridiplantae</taxon>
        <taxon>Chlorophyta</taxon>
        <taxon>Picocystophyceae</taxon>
        <taxon>Picocystales</taxon>
        <taxon>Picocystaceae</taxon>
        <taxon>Picocystis</taxon>
    </lineage>
</organism>
<evidence type="ECO:0000313" key="6">
    <source>
        <dbReference type="EMBL" id="CAE0606593.1"/>
    </source>
</evidence>
<dbReference type="SUPFAM" id="SSF50022">
    <property type="entry name" value="ISP domain"/>
    <property type="match status" value="1"/>
</dbReference>
<dbReference type="InterPro" id="IPR017941">
    <property type="entry name" value="Rieske_2Fe-2S"/>
</dbReference>
<keyword evidence="2" id="KW-0479">Metal-binding</keyword>
<dbReference type="PROSITE" id="PS51296">
    <property type="entry name" value="RIESKE"/>
    <property type="match status" value="1"/>
</dbReference>
<proteinExistence type="predicted"/>
<protein>
    <recommendedName>
        <fullName evidence="5">Rieske domain-containing protein</fullName>
    </recommendedName>
</protein>
<evidence type="ECO:0000256" key="2">
    <source>
        <dbReference type="ARBA" id="ARBA00022723"/>
    </source>
</evidence>
<evidence type="ECO:0000256" key="1">
    <source>
        <dbReference type="ARBA" id="ARBA00022714"/>
    </source>
</evidence>
<keyword evidence="4" id="KW-0411">Iron-sulfur</keyword>
<keyword evidence="1" id="KW-0001">2Fe-2S</keyword>
<dbReference type="GO" id="GO:0051537">
    <property type="term" value="F:2 iron, 2 sulfur cluster binding"/>
    <property type="evidence" value="ECO:0007669"/>
    <property type="project" value="UniProtKB-KW"/>
</dbReference>
<reference evidence="6" key="1">
    <citation type="submission" date="2021-01" db="EMBL/GenBank/DDBJ databases">
        <authorList>
            <person name="Corre E."/>
            <person name="Pelletier E."/>
            <person name="Niang G."/>
            <person name="Scheremetjew M."/>
            <person name="Finn R."/>
            <person name="Kale V."/>
            <person name="Holt S."/>
            <person name="Cochrane G."/>
            <person name="Meng A."/>
            <person name="Brown T."/>
            <person name="Cohen L."/>
        </authorList>
    </citation>
    <scope>NUCLEOTIDE SEQUENCE</scope>
    <source>
        <strain evidence="6">CCMP1897</strain>
    </source>
</reference>